<dbReference type="InParanoid" id="A0A1X7UEC2"/>
<evidence type="ECO:0000313" key="1">
    <source>
        <dbReference type="EnsemblMetazoa" id="Aqu2.1.25818_001"/>
    </source>
</evidence>
<sequence length="126" mass="14284">MLDLSTLFCDVSNVACKEEESCLLSDLNSTADSPTYSQMTVSLDSSSEMFHLHCESDIDQDFEPEVETISSVEKKPTFKLVGDNVDKFIKPRHETLDRSAKLLHYFHCFAVRDTVNIKNCTCIHDT</sequence>
<dbReference type="AlphaFoldDB" id="A0A1X7UEC2"/>
<proteinExistence type="predicted"/>
<dbReference type="EnsemblMetazoa" id="Aqu2.1.25818_001">
    <property type="protein sequence ID" value="Aqu2.1.25818_001"/>
    <property type="gene ID" value="Aqu2.1.25818"/>
</dbReference>
<name>A0A1X7UEC2_AMPQE</name>
<accession>A0A1X7UEC2</accession>
<reference evidence="1" key="1">
    <citation type="submission" date="2017-05" db="UniProtKB">
        <authorList>
            <consortium name="EnsemblMetazoa"/>
        </authorList>
    </citation>
    <scope>IDENTIFICATION</scope>
</reference>
<protein>
    <submittedName>
        <fullName evidence="1">Uncharacterized protein</fullName>
    </submittedName>
</protein>
<organism evidence="1">
    <name type="scientific">Amphimedon queenslandica</name>
    <name type="common">Sponge</name>
    <dbReference type="NCBI Taxonomy" id="400682"/>
    <lineage>
        <taxon>Eukaryota</taxon>
        <taxon>Metazoa</taxon>
        <taxon>Porifera</taxon>
        <taxon>Demospongiae</taxon>
        <taxon>Heteroscleromorpha</taxon>
        <taxon>Haplosclerida</taxon>
        <taxon>Niphatidae</taxon>
        <taxon>Amphimedon</taxon>
    </lineage>
</organism>